<evidence type="ECO:0000313" key="6">
    <source>
        <dbReference type="EMBL" id="QDO99693.1"/>
    </source>
</evidence>
<dbReference type="InterPro" id="IPR002293">
    <property type="entry name" value="AA/rel_permease1"/>
</dbReference>
<feature type="transmembrane region" description="Helical" evidence="5">
    <location>
        <begin position="360"/>
        <end position="380"/>
    </location>
</feature>
<feature type="transmembrane region" description="Helical" evidence="5">
    <location>
        <begin position="142"/>
        <end position="161"/>
    </location>
</feature>
<sequence length="651" mass="70323">MSLERLKRLFLGAPLDPLSPKVRQHIALAAFVAWVGLGADGLSSANYGPEEAFLALGEHTHLALYLAVATALTVFIIAFSYNQVIALFPNGGGGYKVATELIGSHTGLLSGSALIIDYVLTIAISVASGVDALFSLVPPQYHMWKLPVESLVVLLLAGLNLRGMKEPIALLVPLFLGFILTHAALIVVGIGLHAGNLPALIPDTIAETRNFSAEIGMVGVIALLLKAFAMGGGTYTGIEAVSNNVNMLREPRVRTGKWTMLYMALSLAFMAAGLIVLYLLWGVGKEHGRTLNATVFESVLTELTGGGHIVAIALAITLTFAAALLFVAANTGFLGGPAVLANMAVDRWMPHQFSQLSDRLVTQDGIVVMAVAAIGALWITGGQVHFLVVLYSINVFLTFSLCLAGLCRYWLTHRSEKRWPFGLAQSLLGFIVTFGILMVTLVEKFADGAWFTVLATGFVFLVGLAIKRHYDSVNRQLAEADALFGNSHGAVPKRDLVPDPKARTAALFLGSRDGVAMHTLLAALTLFPNQFKNVIFLTVGEIDTEQFHGQDKVARMQAEIDTRLQRFASWCERHGIATDAYVAFGTETVELLDKLAGEALQTYPNTVFFASKLLFRSDNVFTRLLHNSTALSLQRLLHLRGMPMVILPMKV</sequence>
<evidence type="ECO:0000256" key="5">
    <source>
        <dbReference type="SAM" id="Phobius"/>
    </source>
</evidence>
<dbReference type="KEGG" id="fer:FNB15_08405"/>
<keyword evidence="4 5" id="KW-0472">Membrane</keyword>
<feature type="transmembrane region" description="Helical" evidence="5">
    <location>
        <begin position="168"/>
        <end position="195"/>
    </location>
</feature>
<dbReference type="AlphaFoldDB" id="A0A516H7E7"/>
<comment type="subcellular location">
    <subcellularLocation>
        <location evidence="1">Membrane</location>
        <topology evidence="1">Multi-pass membrane protein</topology>
    </subcellularLocation>
</comment>
<evidence type="ECO:0000256" key="1">
    <source>
        <dbReference type="ARBA" id="ARBA00004141"/>
    </source>
</evidence>
<feature type="transmembrane region" description="Helical" evidence="5">
    <location>
        <begin position="215"/>
        <end position="238"/>
    </location>
</feature>
<dbReference type="PANTHER" id="PTHR47704:SF1">
    <property type="entry name" value="POTASSIUM TRANSPORTER KIMA"/>
    <property type="match status" value="1"/>
</dbReference>
<dbReference type="Gene3D" id="1.20.1740.10">
    <property type="entry name" value="Amino acid/polyamine transporter I"/>
    <property type="match status" value="1"/>
</dbReference>
<feature type="transmembrane region" description="Helical" evidence="5">
    <location>
        <begin position="25"/>
        <end position="42"/>
    </location>
</feature>
<feature type="transmembrane region" description="Helical" evidence="5">
    <location>
        <begin position="259"/>
        <end position="281"/>
    </location>
</feature>
<dbReference type="Proteomes" id="UP000317496">
    <property type="component" value="Chromosome"/>
</dbReference>
<dbReference type="PANTHER" id="PTHR47704">
    <property type="entry name" value="POTASSIUM TRANSPORTER KIMA"/>
    <property type="match status" value="1"/>
</dbReference>
<dbReference type="InterPro" id="IPR053153">
    <property type="entry name" value="APC_K+_Transporter"/>
</dbReference>
<keyword evidence="3 5" id="KW-1133">Transmembrane helix</keyword>
<gene>
    <name evidence="6" type="ORF">FNB15_08405</name>
</gene>
<feature type="transmembrane region" description="Helical" evidence="5">
    <location>
        <begin position="309"/>
        <end position="340"/>
    </location>
</feature>
<evidence type="ECO:0000256" key="4">
    <source>
        <dbReference type="ARBA" id="ARBA00023136"/>
    </source>
</evidence>
<keyword evidence="7" id="KW-1185">Reference proteome</keyword>
<feature type="transmembrane region" description="Helical" evidence="5">
    <location>
        <begin position="448"/>
        <end position="466"/>
    </location>
</feature>
<evidence type="ECO:0000256" key="2">
    <source>
        <dbReference type="ARBA" id="ARBA00022692"/>
    </source>
</evidence>
<reference evidence="6 7" key="1">
    <citation type="submission" date="2019-07" db="EMBL/GenBank/DDBJ databases">
        <title>Genome sequencing for Ferrovibrio sp. K5.</title>
        <authorList>
            <person name="Park S.-J."/>
        </authorList>
    </citation>
    <scope>NUCLEOTIDE SEQUENCE [LARGE SCALE GENOMIC DNA]</scope>
    <source>
        <strain evidence="6 7">K5</strain>
    </source>
</reference>
<organism evidence="6 7">
    <name type="scientific">Ferrovibrio terrae</name>
    <dbReference type="NCBI Taxonomy" id="2594003"/>
    <lineage>
        <taxon>Bacteria</taxon>
        <taxon>Pseudomonadati</taxon>
        <taxon>Pseudomonadota</taxon>
        <taxon>Alphaproteobacteria</taxon>
        <taxon>Rhodospirillales</taxon>
        <taxon>Rhodospirillaceae</taxon>
        <taxon>Ferrovibrio</taxon>
    </lineage>
</organism>
<protein>
    <submittedName>
        <fullName evidence="6">APC family permease</fullName>
    </submittedName>
</protein>
<name>A0A516H7E7_9PROT</name>
<dbReference type="OrthoDB" id="9759676at2"/>
<feature type="transmembrane region" description="Helical" evidence="5">
    <location>
        <begin position="386"/>
        <end position="411"/>
    </location>
</feature>
<evidence type="ECO:0000256" key="3">
    <source>
        <dbReference type="ARBA" id="ARBA00022989"/>
    </source>
</evidence>
<accession>A0A516H7E7</accession>
<feature type="transmembrane region" description="Helical" evidence="5">
    <location>
        <begin position="108"/>
        <end position="130"/>
    </location>
</feature>
<dbReference type="Pfam" id="PF13520">
    <property type="entry name" value="AA_permease_2"/>
    <property type="match status" value="1"/>
</dbReference>
<dbReference type="GO" id="GO:0022857">
    <property type="term" value="F:transmembrane transporter activity"/>
    <property type="evidence" value="ECO:0007669"/>
    <property type="project" value="InterPro"/>
</dbReference>
<dbReference type="GO" id="GO:0016020">
    <property type="term" value="C:membrane"/>
    <property type="evidence" value="ECO:0007669"/>
    <property type="project" value="UniProtKB-SubCell"/>
</dbReference>
<feature type="transmembrane region" description="Helical" evidence="5">
    <location>
        <begin position="423"/>
        <end position="442"/>
    </location>
</feature>
<evidence type="ECO:0000313" key="7">
    <source>
        <dbReference type="Proteomes" id="UP000317496"/>
    </source>
</evidence>
<proteinExistence type="predicted"/>
<dbReference type="EMBL" id="CP041636">
    <property type="protein sequence ID" value="QDO99693.1"/>
    <property type="molecule type" value="Genomic_DNA"/>
</dbReference>
<feature type="transmembrane region" description="Helical" evidence="5">
    <location>
        <begin position="62"/>
        <end position="88"/>
    </location>
</feature>
<keyword evidence="2 5" id="KW-0812">Transmembrane</keyword>